<evidence type="ECO:0000313" key="4">
    <source>
        <dbReference type="Proteomes" id="UP000298471"/>
    </source>
</evidence>
<dbReference type="RefSeq" id="WP_135398635.1">
    <property type="nucleotide sequence ID" value="NZ_SRMB01000006.1"/>
</dbReference>
<dbReference type="InterPro" id="IPR006311">
    <property type="entry name" value="TAT_signal"/>
</dbReference>
<dbReference type="OrthoDB" id="9773828at2"/>
<dbReference type="GO" id="GO:0016491">
    <property type="term" value="F:oxidoreductase activity"/>
    <property type="evidence" value="ECO:0007669"/>
    <property type="project" value="UniProtKB-KW"/>
</dbReference>
<name>A0A4Z0PY65_9BACT</name>
<dbReference type="AlphaFoldDB" id="A0A4Z0PY65"/>
<dbReference type="CDD" id="cd19078">
    <property type="entry name" value="AKR_AKR13C1_2"/>
    <property type="match status" value="1"/>
</dbReference>
<dbReference type="PROSITE" id="PS51318">
    <property type="entry name" value="TAT"/>
    <property type="match status" value="1"/>
</dbReference>
<dbReference type="GO" id="GO:0005737">
    <property type="term" value="C:cytoplasm"/>
    <property type="evidence" value="ECO:0007669"/>
    <property type="project" value="TreeGrafter"/>
</dbReference>
<evidence type="ECO:0000259" key="2">
    <source>
        <dbReference type="Pfam" id="PF00248"/>
    </source>
</evidence>
<dbReference type="SUPFAM" id="SSF51430">
    <property type="entry name" value="NAD(P)-linked oxidoreductase"/>
    <property type="match status" value="1"/>
</dbReference>
<dbReference type="PANTHER" id="PTHR43625">
    <property type="entry name" value="AFLATOXIN B1 ALDEHYDE REDUCTASE"/>
    <property type="match status" value="1"/>
</dbReference>
<dbReference type="Proteomes" id="UP000298471">
    <property type="component" value="Unassembled WGS sequence"/>
</dbReference>
<accession>A0A4Z0PY65</accession>
<keyword evidence="1" id="KW-0560">Oxidoreductase</keyword>
<dbReference type="EMBL" id="SRMB01000006">
    <property type="protein sequence ID" value="TGE22720.1"/>
    <property type="molecule type" value="Genomic_DNA"/>
</dbReference>
<feature type="domain" description="NADP-dependent oxidoreductase" evidence="2">
    <location>
        <begin position="83"/>
        <end position="374"/>
    </location>
</feature>
<dbReference type="InterPro" id="IPR036812">
    <property type="entry name" value="NAD(P)_OxRdtase_dom_sf"/>
</dbReference>
<dbReference type="Gene3D" id="3.20.20.100">
    <property type="entry name" value="NADP-dependent oxidoreductase domain"/>
    <property type="match status" value="1"/>
</dbReference>
<sequence>MSTNSHNGLPQPNQELSNQRRNFLKNGAVLGSALLAAPGWLSSAAGNALGAANEAGRASLAAPPALPHRTLGQGKAGFEVTSLGFGCMGMSYHRGPVPDRKTMLRLLQKVAESGVTLFDTAEVYGPFLNEELVGEALAPFKGKVNITTKFGFDIRDGKDRGINSRPENIRKVAEASLKRLRVDAIELFYQHRPDPKVPIEDVAGTVKDLIKEGKVKRFGLSEADAATIRKAHAVQPVTALQSEYSLMWREPETAVFPILKELGIGFVPYSPVGRGYLTGMLNAQTKFYPGNDNRLGLPRFTPEALKANYPFVQALLDFGQPRGLTPAQISLAWLLARPEQVVPIPGTTKEAHFHENMASLTSNIAKGEWNQLEATLAKITLVGSRYPPEQENQASK</sequence>
<gene>
    <name evidence="3" type="ORF">E5K02_23615</name>
</gene>
<dbReference type="InterPro" id="IPR023210">
    <property type="entry name" value="NADP_OxRdtase_dom"/>
</dbReference>
<proteinExistence type="predicted"/>
<keyword evidence="4" id="KW-1185">Reference proteome</keyword>
<protein>
    <submittedName>
        <fullName evidence="3">Aldo/keto reductase</fullName>
    </submittedName>
</protein>
<evidence type="ECO:0000313" key="3">
    <source>
        <dbReference type="EMBL" id="TGE22720.1"/>
    </source>
</evidence>
<evidence type="ECO:0000256" key="1">
    <source>
        <dbReference type="ARBA" id="ARBA00023002"/>
    </source>
</evidence>
<reference evidence="3 4" key="1">
    <citation type="submission" date="2019-04" db="EMBL/GenBank/DDBJ databases">
        <authorList>
            <person name="Feng G."/>
            <person name="Zhang J."/>
            <person name="Zhu H."/>
        </authorList>
    </citation>
    <scope>NUCLEOTIDE SEQUENCE [LARGE SCALE GENOMIC DNA]</scope>
    <source>
        <strain evidence="3 4">9PBR-1</strain>
    </source>
</reference>
<dbReference type="PANTHER" id="PTHR43625:SF77">
    <property type="entry name" value="ALDO-KETO REDUCTASE"/>
    <property type="match status" value="1"/>
</dbReference>
<organism evidence="3 4">
    <name type="scientific">Hymenobacter metallicola</name>
    <dbReference type="NCBI Taxonomy" id="2563114"/>
    <lineage>
        <taxon>Bacteria</taxon>
        <taxon>Pseudomonadati</taxon>
        <taxon>Bacteroidota</taxon>
        <taxon>Cytophagia</taxon>
        <taxon>Cytophagales</taxon>
        <taxon>Hymenobacteraceae</taxon>
        <taxon>Hymenobacter</taxon>
    </lineage>
</organism>
<dbReference type="Pfam" id="PF00248">
    <property type="entry name" value="Aldo_ket_red"/>
    <property type="match status" value="1"/>
</dbReference>
<comment type="caution">
    <text evidence="3">The sequence shown here is derived from an EMBL/GenBank/DDBJ whole genome shotgun (WGS) entry which is preliminary data.</text>
</comment>
<dbReference type="InterPro" id="IPR050791">
    <property type="entry name" value="Aldo-Keto_reductase"/>
</dbReference>